<dbReference type="GO" id="GO:0006508">
    <property type="term" value="P:proteolysis"/>
    <property type="evidence" value="ECO:0007669"/>
    <property type="project" value="InterPro"/>
</dbReference>
<dbReference type="SMART" id="SM00645">
    <property type="entry name" value="Pept_C1"/>
    <property type="match status" value="1"/>
</dbReference>
<dbReference type="PROSITE" id="PS00640">
    <property type="entry name" value="THIOL_PROTEASE_ASN"/>
    <property type="match status" value="1"/>
</dbReference>
<keyword evidence="3" id="KW-1015">Disulfide bond</keyword>
<feature type="domain" description="Peptidase C1A papain C-terminal" evidence="5">
    <location>
        <begin position="87"/>
        <end position="300"/>
    </location>
</feature>
<dbReference type="Gene3D" id="3.90.70.10">
    <property type="entry name" value="Cysteine proteinases"/>
    <property type="match status" value="1"/>
</dbReference>
<sequence length="303" mass="33657">MLIFTIIIVELILLVHSSPAVNLSDDAEVVPDEAISYINSVQDLWEASKDWIGQTSLHEAKHLAQTEIGPHNFPEYNWGSLLNNIKSPQSFDSRDQWPKCVHKIMDQDHCGSCWAFGASESLSDRLCIASNGTISTILSPQYLLNCDTSDSGCHGGFLTYAWNFILKSGLPSISCLSYKAKKETCSNLCDDSTDMIKYYIKSVHSYSGIQSIQASIMANGPVEVDFSVYQDFYSYKRGIYKHTWGNRVGGHAVKMIGWGVKGEEKYWICANSWGKHWGMKGYFFIGFGQCGIDGSAVAGIPNL</sequence>
<accession>A0A1R2CJA5</accession>
<dbReference type="EMBL" id="MPUH01000134">
    <property type="protein sequence ID" value="OMJ89109.1"/>
    <property type="molecule type" value="Genomic_DNA"/>
</dbReference>
<dbReference type="OrthoDB" id="640249at2759"/>
<gene>
    <name evidence="6" type="ORF">SteCoe_8835</name>
</gene>
<feature type="signal peptide" evidence="4">
    <location>
        <begin position="1"/>
        <end position="17"/>
    </location>
</feature>
<keyword evidence="4" id="KW-0732">Signal</keyword>
<dbReference type="SUPFAM" id="SSF54001">
    <property type="entry name" value="Cysteine proteinases"/>
    <property type="match status" value="1"/>
</dbReference>
<protein>
    <recommendedName>
        <fullName evidence="5">Peptidase C1A papain C-terminal domain-containing protein</fullName>
    </recommendedName>
</protein>
<dbReference type="InterPro" id="IPR025660">
    <property type="entry name" value="Pept_his_AS"/>
</dbReference>
<dbReference type="PANTHER" id="PTHR12411">
    <property type="entry name" value="CYSTEINE PROTEASE FAMILY C1-RELATED"/>
    <property type="match status" value="1"/>
</dbReference>
<evidence type="ECO:0000256" key="4">
    <source>
        <dbReference type="SAM" id="SignalP"/>
    </source>
</evidence>
<dbReference type="PROSITE" id="PS00639">
    <property type="entry name" value="THIOL_PROTEASE_HIS"/>
    <property type="match status" value="1"/>
</dbReference>
<dbReference type="InterPro" id="IPR000668">
    <property type="entry name" value="Peptidase_C1A_C"/>
</dbReference>
<evidence type="ECO:0000256" key="1">
    <source>
        <dbReference type="ARBA" id="ARBA00008455"/>
    </source>
</evidence>
<dbReference type="InterPro" id="IPR025661">
    <property type="entry name" value="Pept_asp_AS"/>
</dbReference>
<dbReference type="AlphaFoldDB" id="A0A1R2CJA5"/>
<dbReference type="GO" id="GO:0008234">
    <property type="term" value="F:cysteine-type peptidase activity"/>
    <property type="evidence" value="ECO:0007669"/>
    <property type="project" value="InterPro"/>
</dbReference>
<dbReference type="InterPro" id="IPR038765">
    <property type="entry name" value="Papain-like_cys_pep_sf"/>
</dbReference>
<comment type="similarity">
    <text evidence="1">Belongs to the peptidase C1 family.</text>
</comment>
<name>A0A1R2CJA5_9CILI</name>
<dbReference type="InterPro" id="IPR013128">
    <property type="entry name" value="Peptidase_C1A"/>
</dbReference>
<keyword evidence="2" id="KW-0865">Zymogen</keyword>
<evidence type="ECO:0000313" key="6">
    <source>
        <dbReference type="EMBL" id="OMJ89109.1"/>
    </source>
</evidence>
<dbReference type="PRINTS" id="PR00705">
    <property type="entry name" value="PAPAIN"/>
</dbReference>
<proteinExistence type="inferred from homology"/>
<dbReference type="Proteomes" id="UP000187209">
    <property type="component" value="Unassembled WGS sequence"/>
</dbReference>
<evidence type="ECO:0000256" key="2">
    <source>
        <dbReference type="ARBA" id="ARBA00023145"/>
    </source>
</evidence>
<dbReference type="Pfam" id="PF00112">
    <property type="entry name" value="Peptidase_C1"/>
    <property type="match status" value="1"/>
</dbReference>
<dbReference type="PROSITE" id="PS00139">
    <property type="entry name" value="THIOL_PROTEASE_CYS"/>
    <property type="match status" value="1"/>
</dbReference>
<feature type="chain" id="PRO_5018543117" description="Peptidase C1A papain C-terminal domain-containing protein" evidence="4">
    <location>
        <begin position="18"/>
        <end position="303"/>
    </location>
</feature>
<evidence type="ECO:0000313" key="7">
    <source>
        <dbReference type="Proteomes" id="UP000187209"/>
    </source>
</evidence>
<evidence type="ECO:0000259" key="5">
    <source>
        <dbReference type="SMART" id="SM00645"/>
    </source>
</evidence>
<evidence type="ECO:0000256" key="3">
    <source>
        <dbReference type="ARBA" id="ARBA00023157"/>
    </source>
</evidence>
<reference evidence="6 7" key="1">
    <citation type="submission" date="2016-11" db="EMBL/GenBank/DDBJ databases">
        <title>The macronuclear genome of Stentor coeruleus: a giant cell with tiny introns.</title>
        <authorList>
            <person name="Slabodnick M."/>
            <person name="Ruby J.G."/>
            <person name="Reiff S.B."/>
            <person name="Swart E.C."/>
            <person name="Gosai S."/>
            <person name="Prabakaran S."/>
            <person name="Witkowska E."/>
            <person name="Larue G.E."/>
            <person name="Fisher S."/>
            <person name="Freeman R.M."/>
            <person name="Gunawardena J."/>
            <person name="Chu W."/>
            <person name="Stover N.A."/>
            <person name="Gregory B.D."/>
            <person name="Nowacki M."/>
            <person name="Derisi J."/>
            <person name="Roy S.W."/>
            <person name="Marshall W.F."/>
            <person name="Sood P."/>
        </authorList>
    </citation>
    <scope>NUCLEOTIDE SEQUENCE [LARGE SCALE GENOMIC DNA]</scope>
    <source>
        <strain evidence="6">WM001</strain>
    </source>
</reference>
<keyword evidence="7" id="KW-1185">Reference proteome</keyword>
<dbReference type="CDD" id="cd02620">
    <property type="entry name" value="Peptidase_C1A_CathepsinB"/>
    <property type="match status" value="1"/>
</dbReference>
<organism evidence="6 7">
    <name type="scientific">Stentor coeruleus</name>
    <dbReference type="NCBI Taxonomy" id="5963"/>
    <lineage>
        <taxon>Eukaryota</taxon>
        <taxon>Sar</taxon>
        <taxon>Alveolata</taxon>
        <taxon>Ciliophora</taxon>
        <taxon>Postciliodesmatophora</taxon>
        <taxon>Heterotrichea</taxon>
        <taxon>Heterotrichida</taxon>
        <taxon>Stentoridae</taxon>
        <taxon>Stentor</taxon>
    </lineage>
</organism>
<comment type="caution">
    <text evidence="6">The sequence shown here is derived from an EMBL/GenBank/DDBJ whole genome shotgun (WGS) entry which is preliminary data.</text>
</comment>
<dbReference type="InterPro" id="IPR000169">
    <property type="entry name" value="Pept_cys_AS"/>
</dbReference>